<dbReference type="GeneID" id="16573330"/>
<protein>
    <recommendedName>
        <fullName evidence="3">Restriction endonuclease type IV Mrr domain-containing protein</fullName>
    </recommendedName>
</protein>
<dbReference type="EMBL" id="CP007493">
    <property type="protein sequence ID" value="AJB42786.1"/>
    <property type="molecule type" value="Genomic_DNA"/>
</dbReference>
<evidence type="ECO:0008006" key="3">
    <source>
        <dbReference type="Google" id="ProtNLM"/>
    </source>
</evidence>
<sequence>MLEVKVEFLLKELARKLFLDKNVSLEDLARTTGLSVEFIKTTLEGLGVRTENNIVTEELPWLIIKSWMSNYDIASLALSSGWSTFEELCSRIAELNGFQVHRNYRFSLGGKRHEIDVLAYRENMLLAIDCKLWKRAPRSALKRAAQAQLARTSSLAKILSSGTPFPWRLANPTYIFPLVTNLYDTGAIIEEGVLIVGLREFKNILDNASYLALVDIGCKPLRIEPPGLL</sequence>
<dbReference type="AlphaFoldDB" id="A0A3G1A723"/>
<accession>A0A3G1A723</accession>
<gene>
    <name evidence="1" type="ORF">TCARB_1748</name>
</gene>
<dbReference type="InterPro" id="IPR011335">
    <property type="entry name" value="Restrct_endonuc-II-like"/>
</dbReference>
<dbReference type="KEGG" id="tcb:TCARB_1748"/>
<organism evidence="1 2">
    <name type="scientific">Thermofilum adornatum 1505</name>
    <dbReference type="NCBI Taxonomy" id="697581"/>
    <lineage>
        <taxon>Archaea</taxon>
        <taxon>Thermoproteota</taxon>
        <taxon>Thermoprotei</taxon>
        <taxon>Thermofilales</taxon>
        <taxon>Thermofilaceae</taxon>
        <taxon>Thermofilum</taxon>
    </lineage>
</organism>
<reference evidence="2" key="1">
    <citation type="book" date="2010" name="EXTREMOPHILES" publisher="0:0-0">
        <title>Complete genome sequences of ten hyperthermophilic archaea reveal their metabolic capabilities and possible ecological roles.</title>
        <editorList>
            <person name="?"/>
        </editorList>
        <authorList>
            <person name="Ravin N.V."/>
            <person name="Mardanov A.V."/>
            <person name="Bonch-Osmolovskaya E.A."/>
            <person name="Skryabin K.G."/>
        </authorList>
    </citation>
    <scope>NUCLEOTIDE SEQUENCE [LARGE SCALE GENOMIC DNA]</scope>
    <source>
        <strain evidence="2">1505</strain>
    </source>
</reference>
<evidence type="ECO:0000313" key="1">
    <source>
        <dbReference type="EMBL" id="AJB42786.1"/>
    </source>
</evidence>
<dbReference type="RefSeq" id="WP_020962357.1">
    <property type="nucleotide sequence ID" value="NZ_CP007493.1"/>
</dbReference>
<dbReference type="GeneID" id="25407155"/>
<dbReference type="SUPFAM" id="SSF52980">
    <property type="entry name" value="Restriction endonuclease-like"/>
    <property type="match status" value="1"/>
</dbReference>
<evidence type="ECO:0000313" key="2">
    <source>
        <dbReference type="Proteomes" id="UP000266720"/>
    </source>
</evidence>
<dbReference type="STRING" id="697581.TCARB_1748"/>
<proteinExistence type="predicted"/>
<name>A0A3G1A723_9CREN</name>
<dbReference type="Proteomes" id="UP000266720">
    <property type="component" value="Chromosome"/>
</dbReference>